<gene>
    <name evidence="1" type="ORF">DSM02_734</name>
</gene>
<evidence type="ECO:0000313" key="2">
    <source>
        <dbReference type="Proteomes" id="UP000289859"/>
    </source>
</evidence>
<dbReference type="Pfam" id="PF07751">
    <property type="entry name" value="Abi_2"/>
    <property type="match status" value="1"/>
</dbReference>
<evidence type="ECO:0000313" key="1">
    <source>
        <dbReference type="EMBL" id="RXG25568.1"/>
    </source>
</evidence>
<sequence>MFDLLFSLFYLHLMKNTKLSATIDEQIEILKGRGMTLDFDEQKTKDILGDIGYYRLGFYWRSFDLKYSEDTEEEDHKFKEGTHFSTIVELYYLNYELRLLLLRYLHRAEINLRSKIIYRLSRKYKTNPLWFCDKNIMEANYVDKFNNSIYKNIKFWNKPISYHHKKYDEDKYAPAWKTIEFFDFGQTLGLFQNLKFDADRKMVIRDYPEFFKTNHFRTAIRSLIELRNACSHGSVLFDYRGNNTLPYIDGVKYNEKVPKNFDSQLRLLSYFIGKISQNRKKELHEKLNMVFAKFSTNPEIEEIVKNEIGYIHFK</sequence>
<keyword evidence="2" id="KW-1185">Reference proteome</keyword>
<dbReference type="Proteomes" id="UP000289859">
    <property type="component" value="Unassembled WGS sequence"/>
</dbReference>
<name>A0A4Q0PG32_9FLAO</name>
<protein>
    <submittedName>
        <fullName evidence="1">Abortive infection bacteriophage resistance protein</fullName>
    </submittedName>
</protein>
<dbReference type="EMBL" id="QOVK01000002">
    <property type="protein sequence ID" value="RXG25568.1"/>
    <property type="molecule type" value="Genomic_DNA"/>
</dbReference>
<dbReference type="AlphaFoldDB" id="A0A4Q0PG32"/>
<comment type="caution">
    <text evidence="1">The sequence shown here is derived from an EMBL/GenBank/DDBJ whole genome shotgun (WGS) entry which is preliminary data.</text>
</comment>
<dbReference type="InterPro" id="IPR011664">
    <property type="entry name" value="Abi_system_AbiD/AbiF-like"/>
</dbReference>
<accession>A0A4Q0PG32</accession>
<organism evidence="1 2">
    <name type="scientific">Leeuwenhoekiella polynyae</name>
    <dbReference type="NCBI Taxonomy" id="1550906"/>
    <lineage>
        <taxon>Bacteria</taxon>
        <taxon>Pseudomonadati</taxon>
        <taxon>Bacteroidota</taxon>
        <taxon>Flavobacteriia</taxon>
        <taxon>Flavobacteriales</taxon>
        <taxon>Flavobacteriaceae</taxon>
        <taxon>Leeuwenhoekiella</taxon>
    </lineage>
</organism>
<proteinExistence type="predicted"/>
<reference evidence="1 2" key="1">
    <citation type="submission" date="2018-07" db="EMBL/GenBank/DDBJ databases">
        <title>Leeuwenhoekiella genomics.</title>
        <authorList>
            <person name="Tahon G."/>
            <person name="Willems A."/>
        </authorList>
    </citation>
    <scope>NUCLEOTIDE SEQUENCE [LARGE SCALE GENOMIC DNA]</scope>
    <source>
        <strain evidence="1 2">LMG 29608</strain>
    </source>
</reference>